<keyword evidence="2" id="KW-1185">Reference proteome</keyword>
<evidence type="ECO:0000313" key="2">
    <source>
        <dbReference type="Proteomes" id="UP000186559"/>
    </source>
</evidence>
<gene>
    <name evidence="1" type="ORF">Ga0080559_TMP5264</name>
</gene>
<evidence type="ECO:0000313" key="1">
    <source>
        <dbReference type="EMBL" id="APX26364.1"/>
    </source>
</evidence>
<accession>A0A1U7DDX0</accession>
<protein>
    <submittedName>
        <fullName evidence="1">Uncharacterized protein</fullName>
    </submittedName>
</protein>
<dbReference type="AlphaFoldDB" id="A0A1U7DDX0"/>
<reference evidence="1 2" key="1">
    <citation type="submission" date="2016-03" db="EMBL/GenBank/DDBJ databases">
        <title>Deep-sea bacteria in the southern Pacific.</title>
        <authorList>
            <person name="Tang K."/>
        </authorList>
    </citation>
    <scope>NUCLEOTIDE SEQUENCE [LARGE SCALE GENOMIC DNA]</scope>
    <source>
        <strain evidence="1 2">JLT2016</strain>
        <plasmid evidence="2">Plasmid ptpro6</plasmid>
    </source>
</reference>
<dbReference type="EMBL" id="CP014802">
    <property type="protein sequence ID" value="APX26364.1"/>
    <property type="molecule type" value="Genomic_DNA"/>
</dbReference>
<geneLocation type="plasmid" evidence="2">
    <name>ptpro6</name>
</geneLocation>
<keyword evidence="1" id="KW-0614">Plasmid</keyword>
<dbReference type="KEGG" id="tpro:Ga0080559_TMP5264"/>
<sequence>MAVGQEPWGIRDGLAGHLPACPFGDASCAARFAAAPLSCPCSCVLGGPAPAPPASGFQ</sequence>
<dbReference type="Proteomes" id="UP000186559">
    <property type="component" value="Plasmid pTPRO6"/>
</dbReference>
<proteinExistence type="predicted"/>
<organism evidence="1 2">
    <name type="scientific">Salipiger profundus</name>
    <dbReference type="NCBI Taxonomy" id="1229727"/>
    <lineage>
        <taxon>Bacteria</taxon>
        <taxon>Pseudomonadati</taxon>
        <taxon>Pseudomonadota</taxon>
        <taxon>Alphaproteobacteria</taxon>
        <taxon>Rhodobacterales</taxon>
        <taxon>Roseobacteraceae</taxon>
        <taxon>Salipiger</taxon>
    </lineage>
</organism>
<name>A0A1U7DDX0_9RHOB</name>